<comment type="cofactor">
    <cofactor evidence="8">
        <name>a divalent metal cation</name>
        <dbReference type="ChEBI" id="CHEBI:60240"/>
    </cofactor>
    <text evidence="8">Binds 2 divalent metal cations per subunit.</text>
</comment>
<feature type="binding site" evidence="8">
    <location>
        <position position="178"/>
    </location>
    <ligand>
        <name>Zn(2+)</name>
        <dbReference type="ChEBI" id="CHEBI:29105"/>
        <label>1</label>
    </ligand>
</feature>
<evidence type="ECO:0000313" key="9">
    <source>
        <dbReference type="EMBL" id="VYU74700.1"/>
    </source>
</evidence>
<protein>
    <submittedName>
        <fullName evidence="9">Aminopeptidase YsdC</fullName>
        <ecNumber evidence="9">3.4.11.-</ecNumber>
    </submittedName>
</protein>
<feature type="active site" description="Proton acceptor" evidence="7">
    <location>
        <position position="210"/>
    </location>
</feature>
<dbReference type="SUPFAM" id="SSF53187">
    <property type="entry name" value="Zn-dependent exopeptidases"/>
    <property type="match status" value="1"/>
</dbReference>
<evidence type="ECO:0000256" key="8">
    <source>
        <dbReference type="PIRSR" id="PIRSR001123-2"/>
    </source>
</evidence>
<dbReference type="SUPFAM" id="SSF101821">
    <property type="entry name" value="Aminopeptidase/glucanase lid domain"/>
    <property type="match status" value="1"/>
</dbReference>
<dbReference type="PANTHER" id="PTHR32481">
    <property type="entry name" value="AMINOPEPTIDASE"/>
    <property type="match status" value="1"/>
</dbReference>
<keyword evidence="4 8" id="KW-0479">Metal-binding</keyword>
<dbReference type="GO" id="GO:0004177">
    <property type="term" value="F:aminopeptidase activity"/>
    <property type="evidence" value="ECO:0007669"/>
    <property type="project" value="UniProtKB-UniRule"/>
</dbReference>
<evidence type="ECO:0000256" key="3">
    <source>
        <dbReference type="ARBA" id="ARBA00022670"/>
    </source>
</evidence>
<dbReference type="PANTHER" id="PTHR32481:SF12">
    <property type="entry name" value="AMINOPEPTIDASE SGCX-RELATED"/>
    <property type="match status" value="1"/>
</dbReference>
<dbReference type="InterPro" id="IPR051464">
    <property type="entry name" value="Peptidase_M42_aminopept"/>
</dbReference>
<evidence type="ECO:0000256" key="1">
    <source>
        <dbReference type="ARBA" id="ARBA00006272"/>
    </source>
</evidence>
<evidence type="ECO:0000256" key="2">
    <source>
        <dbReference type="ARBA" id="ARBA00022438"/>
    </source>
</evidence>
<evidence type="ECO:0000256" key="7">
    <source>
        <dbReference type="PIRSR" id="PIRSR001123-1"/>
    </source>
</evidence>
<dbReference type="GO" id="GO:0006508">
    <property type="term" value="P:proteolysis"/>
    <property type="evidence" value="ECO:0007669"/>
    <property type="project" value="UniProtKB-KW"/>
</dbReference>
<dbReference type="EMBL" id="CACRTR010000023">
    <property type="protein sequence ID" value="VYU74700.1"/>
    <property type="molecule type" value="Genomic_DNA"/>
</dbReference>
<keyword evidence="2 9" id="KW-0031">Aminopeptidase</keyword>
<dbReference type="InterPro" id="IPR008007">
    <property type="entry name" value="Peptidase_M42"/>
</dbReference>
<name>A0A6N3HF10_EUBLI</name>
<evidence type="ECO:0000256" key="6">
    <source>
        <dbReference type="PIRNR" id="PIRNR001123"/>
    </source>
</evidence>
<keyword evidence="3" id="KW-0645">Protease</keyword>
<dbReference type="AlphaFoldDB" id="A0A6N3HF10"/>
<dbReference type="EC" id="3.4.11.-" evidence="9"/>
<dbReference type="GO" id="GO:0046872">
    <property type="term" value="F:metal ion binding"/>
    <property type="evidence" value="ECO:0007669"/>
    <property type="project" value="UniProtKB-UniRule"/>
</dbReference>
<dbReference type="InterPro" id="IPR023367">
    <property type="entry name" value="Peptidase_M42_dom2"/>
</dbReference>
<organism evidence="9">
    <name type="scientific">Eubacterium limosum</name>
    <dbReference type="NCBI Taxonomy" id="1736"/>
    <lineage>
        <taxon>Bacteria</taxon>
        <taxon>Bacillati</taxon>
        <taxon>Bacillota</taxon>
        <taxon>Clostridia</taxon>
        <taxon>Eubacteriales</taxon>
        <taxon>Eubacteriaceae</taxon>
        <taxon>Eubacterium</taxon>
    </lineage>
</organism>
<evidence type="ECO:0000256" key="5">
    <source>
        <dbReference type="ARBA" id="ARBA00022801"/>
    </source>
</evidence>
<accession>A0A6N3HF10</accession>
<evidence type="ECO:0000256" key="4">
    <source>
        <dbReference type="ARBA" id="ARBA00022723"/>
    </source>
</evidence>
<reference evidence="9" key="1">
    <citation type="submission" date="2019-11" db="EMBL/GenBank/DDBJ databases">
        <authorList>
            <person name="Feng L."/>
        </authorList>
    </citation>
    <scope>NUCLEOTIDE SEQUENCE</scope>
    <source>
        <strain evidence="9">ElimosumLFYP34</strain>
    </source>
</reference>
<feature type="binding site" evidence="8">
    <location>
        <position position="327"/>
    </location>
    <ligand>
        <name>Zn(2+)</name>
        <dbReference type="ChEBI" id="CHEBI:29105"/>
        <label>2</label>
    </ligand>
</feature>
<feature type="binding site" evidence="8">
    <location>
        <position position="65"/>
    </location>
    <ligand>
        <name>Zn(2+)</name>
        <dbReference type="ChEBI" id="CHEBI:29105"/>
        <label>1</label>
    </ligand>
</feature>
<dbReference type="Gene3D" id="2.40.30.40">
    <property type="entry name" value="Peptidase M42, domain 2"/>
    <property type="match status" value="1"/>
</dbReference>
<gene>
    <name evidence="9" type="primary">ysdC</name>
    <name evidence="9" type="ORF">ELLFYP34_01163</name>
</gene>
<feature type="binding site" evidence="8">
    <location>
        <position position="211"/>
    </location>
    <ligand>
        <name>Zn(2+)</name>
        <dbReference type="ChEBI" id="CHEBI:29105"/>
        <label>2</label>
    </ligand>
</feature>
<dbReference type="PIRSF" id="PIRSF001123">
    <property type="entry name" value="PepA_GA"/>
    <property type="match status" value="1"/>
</dbReference>
<proteinExistence type="inferred from homology"/>
<dbReference type="Pfam" id="PF05343">
    <property type="entry name" value="Peptidase_M42"/>
    <property type="match status" value="1"/>
</dbReference>
<feature type="binding site" evidence="8">
    <location>
        <position position="178"/>
    </location>
    <ligand>
        <name>Zn(2+)</name>
        <dbReference type="ChEBI" id="CHEBI:29105"/>
        <label>2</label>
    </ligand>
</feature>
<sequence>MKKLKTIIRELTDLQGNVGYEDAVIHSMADHLEKFGKVTIDHLGNLICHLTPENVGKKKVMLFGHTDEVGMMVKAISDDGFVYCEKLGSLNPTCLAGQRVQLDGEFGKVNGIIGVKSHHLLTETDRKGQKTVQEQYIDIGAVSKEDVLEAGVQVGTPVSFKPEFMELQNNCIANKSMDDRAAVGILIYLAECLDVKACKADIYLVFSVQEEFNTRGIMPAVRTIDPDIVLGIDVTPATDTPDLKGMSEIALGKGPAITYMNHHSRGTLAGIVPNKRFLSHLEEIAKDAGISLNREVACGILTETAYIAIENSRVVVANLSLPTRYTHSPVEVINLEDALGIVTILERFLMGVDEKTRFGKDVDFERRVKS</sequence>
<comment type="similarity">
    <text evidence="1 6">Belongs to the peptidase M42 family.</text>
</comment>
<keyword evidence="5 9" id="KW-0378">Hydrolase</keyword>
<feature type="binding site" evidence="8">
    <location>
        <position position="233"/>
    </location>
    <ligand>
        <name>Zn(2+)</name>
        <dbReference type="ChEBI" id="CHEBI:29105"/>
        <label>1</label>
    </ligand>
</feature>
<dbReference type="Gene3D" id="3.40.630.10">
    <property type="entry name" value="Zn peptidases"/>
    <property type="match status" value="1"/>
</dbReference>